<reference evidence="1 2" key="1">
    <citation type="submission" date="2017-01" db="EMBL/GenBank/DDBJ databases">
        <authorList>
            <person name="Mah S.A."/>
            <person name="Swanson W.J."/>
            <person name="Moy G.W."/>
            <person name="Vacquier V.D."/>
        </authorList>
    </citation>
    <scope>NUCLEOTIDE SEQUENCE [LARGE SCALE GENOMIC DNA]</scope>
    <source>
        <strain evidence="1 2">GSMNP</strain>
    </source>
</reference>
<dbReference type="Proteomes" id="UP000187283">
    <property type="component" value="Unassembled WGS sequence"/>
</dbReference>
<sequence length="43" mass="4420">MDGDTGDGELLGRGLIPLLLTLNFVKSMLDTDDGNGGVGELSL</sequence>
<organism evidence="1 2">
    <name type="scientific">Smittium culicis</name>
    <dbReference type="NCBI Taxonomy" id="133412"/>
    <lineage>
        <taxon>Eukaryota</taxon>
        <taxon>Fungi</taxon>
        <taxon>Fungi incertae sedis</taxon>
        <taxon>Zoopagomycota</taxon>
        <taxon>Kickxellomycotina</taxon>
        <taxon>Harpellomycetes</taxon>
        <taxon>Harpellales</taxon>
        <taxon>Legeriomycetaceae</taxon>
        <taxon>Smittium</taxon>
    </lineage>
</organism>
<gene>
    <name evidence="1" type="ORF">AYI70_g8360</name>
</gene>
<evidence type="ECO:0000313" key="2">
    <source>
        <dbReference type="Proteomes" id="UP000187283"/>
    </source>
</evidence>
<protein>
    <submittedName>
        <fullName evidence="1">Uncharacterized protein</fullName>
    </submittedName>
</protein>
<dbReference type="EMBL" id="LSSN01003401">
    <property type="protein sequence ID" value="OMJ13656.1"/>
    <property type="molecule type" value="Genomic_DNA"/>
</dbReference>
<feature type="non-terminal residue" evidence="1">
    <location>
        <position position="43"/>
    </location>
</feature>
<proteinExistence type="predicted"/>
<accession>A0A1R1XGC5</accession>
<comment type="caution">
    <text evidence="1">The sequence shown here is derived from an EMBL/GenBank/DDBJ whole genome shotgun (WGS) entry which is preliminary data.</text>
</comment>
<name>A0A1R1XGC5_9FUNG</name>
<keyword evidence="2" id="KW-1185">Reference proteome</keyword>
<dbReference type="AlphaFoldDB" id="A0A1R1XGC5"/>
<evidence type="ECO:0000313" key="1">
    <source>
        <dbReference type="EMBL" id="OMJ13656.1"/>
    </source>
</evidence>